<accession>A0ABN1A183</accession>
<keyword evidence="3" id="KW-1185">Reference proteome</keyword>
<dbReference type="CDD" id="cd02238">
    <property type="entry name" value="cupin_KdgF"/>
    <property type="match status" value="1"/>
</dbReference>
<comment type="caution">
    <text evidence="2">The sequence shown here is derived from an EMBL/GenBank/DDBJ whole genome shotgun (WGS) entry which is preliminary data.</text>
</comment>
<dbReference type="PANTHER" id="PTHR40112">
    <property type="entry name" value="H2HPP ISOMERASE"/>
    <property type="match status" value="1"/>
</dbReference>
<gene>
    <name evidence="2" type="ORF">GCM10009096_01980</name>
</gene>
<dbReference type="InterPro" id="IPR025499">
    <property type="entry name" value="KdgF"/>
</dbReference>
<evidence type="ECO:0000313" key="2">
    <source>
        <dbReference type="EMBL" id="GAA0465052.1"/>
    </source>
</evidence>
<organism evidence="2 3">
    <name type="scientific">Parasphingorhabdus litoris</name>
    <dbReference type="NCBI Taxonomy" id="394733"/>
    <lineage>
        <taxon>Bacteria</taxon>
        <taxon>Pseudomonadati</taxon>
        <taxon>Pseudomonadota</taxon>
        <taxon>Alphaproteobacteria</taxon>
        <taxon>Sphingomonadales</taxon>
        <taxon>Sphingomonadaceae</taxon>
        <taxon>Parasphingorhabdus</taxon>
    </lineage>
</organism>
<sequence>MSGTALQERQSETFVLGADAEVETLEPGIKRQILTYGPDLMLCRLWFDSGISGTVHQHPHSQISYIESGRFRAMMGGKEQELGAGDSVAITPDTDHGLTCIEAGSLLDIFNPVREDFLTTGEKA</sequence>
<dbReference type="InterPro" id="IPR052535">
    <property type="entry name" value="Bacilysin_H2HPP_isomerase"/>
</dbReference>
<dbReference type="PIRSF" id="PIRSF029883">
    <property type="entry name" value="KdgF"/>
    <property type="match status" value="1"/>
</dbReference>
<dbReference type="PANTHER" id="PTHR40112:SF1">
    <property type="entry name" value="H2HPP ISOMERASE"/>
    <property type="match status" value="1"/>
</dbReference>
<feature type="domain" description="Cupin type-2" evidence="1">
    <location>
        <begin position="52"/>
        <end position="107"/>
    </location>
</feature>
<reference evidence="2 3" key="1">
    <citation type="journal article" date="2019" name="Int. J. Syst. Evol. Microbiol.">
        <title>The Global Catalogue of Microorganisms (GCM) 10K type strain sequencing project: providing services to taxonomists for standard genome sequencing and annotation.</title>
        <authorList>
            <consortium name="The Broad Institute Genomics Platform"/>
            <consortium name="The Broad Institute Genome Sequencing Center for Infectious Disease"/>
            <person name="Wu L."/>
            <person name="Ma J."/>
        </authorList>
    </citation>
    <scope>NUCLEOTIDE SEQUENCE [LARGE SCALE GENOMIC DNA]</scope>
    <source>
        <strain evidence="2 3">JCM 14162</strain>
    </source>
</reference>
<dbReference type="Proteomes" id="UP001500713">
    <property type="component" value="Unassembled WGS sequence"/>
</dbReference>
<dbReference type="InterPro" id="IPR011051">
    <property type="entry name" value="RmlC_Cupin_sf"/>
</dbReference>
<dbReference type="Gene3D" id="2.60.120.10">
    <property type="entry name" value="Jelly Rolls"/>
    <property type="match status" value="1"/>
</dbReference>
<proteinExistence type="predicted"/>
<evidence type="ECO:0000313" key="3">
    <source>
        <dbReference type="Proteomes" id="UP001500713"/>
    </source>
</evidence>
<dbReference type="EMBL" id="BAAAEM010000002">
    <property type="protein sequence ID" value="GAA0465052.1"/>
    <property type="molecule type" value="Genomic_DNA"/>
</dbReference>
<dbReference type="RefSeq" id="WP_229954245.1">
    <property type="nucleotide sequence ID" value="NZ_BAAAEM010000002.1"/>
</dbReference>
<dbReference type="SUPFAM" id="SSF51182">
    <property type="entry name" value="RmlC-like cupins"/>
    <property type="match status" value="1"/>
</dbReference>
<dbReference type="InterPro" id="IPR014710">
    <property type="entry name" value="RmlC-like_jellyroll"/>
</dbReference>
<dbReference type="InterPro" id="IPR013096">
    <property type="entry name" value="Cupin_2"/>
</dbReference>
<name>A0ABN1A183_9SPHN</name>
<evidence type="ECO:0000259" key="1">
    <source>
        <dbReference type="Pfam" id="PF07883"/>
    </source>
</evidence>
<dbReference type="Pfam" id="PF07883">
    <property type="entry name" value="Cupin_2"/>
    <property type="match status" value="1"/>
</dbReference>
<protein>
    <submittedName>
        <fullName evidence="2">Cupin domain-containing protein</fullName>
    </submittedName>
</protein>